<sequence length="117" mass="14173">MKETSLAFSRELSIGVLNCDTLELTRLNHVNQNHWIFKQFQVPFDWYWQEDILIIASQEVVPRPNWHKKIGLKNQEIECHGKYLFFFQYDKINEQMLHVTSLNLQRFEQIKSQIQYS</sequence>
<reference evidence="1 2" key="1">
    <citation type="submission" date="2017-05" db="EMBL/GenBank/DDBJ databases">
        <title>Vagococcus spp. assemblies.</title>
        <authorList>
            <person name="Gulvik C.A."/>
        </authorList>
    </citation>
    <scope>NUCLEOTIDE SEQUENCE [LARGE SCALE GENOMIC DNA]</scope>
    <source>
        <strain evidence="1 2">CCUG 41755</strain>
    </source>
</reference>
<evidence type="ECO:0000313" key="2">
    <source>
        <dbReference type="Proteomes" id="UP000287101"/>
    </source>
</evidence>
<dbReference type="EMBL" id="NGJY01000003">
    <property type="protein sequence ID" value="RSU02432.1"/>
    <property type="molecule type" value="Genomic_DNA"/>
</dbReference>
<protein>
    <submittedName>
        <fullName evidence="1">Uncharacterized protein</fullName>
    </submittedName>
</protein>
<gene>
    <name evidence="1" type="ORF">CBF31_08670</name>
</gene>
<dbReference type="AlphaFoldDB" id="A0A430A6B9"/>
<dbReference type="RefSeq" id="WP_126832081.1">
    <property type="nucleotide sequence ID" value="NZ_CBCRYB010000009.1"/>
</dbReference>
<accession>A0A430A6B9</accession>
<dbReference type="OrthoDB" id="2339606at2"/>
<dbReference type="Proteomes" id="UP000287101">
    <property type="component" value="Unassembled WGS sequence"/>
</dbReference>
<keyword evidence="2" id="KW-1185">Reference proteome</keyword>
<comment type="caution">
    <text evidence="1">The sequence shown here is derived from an EMBL/GenBank/DDBJ whole genome shotgun (WGS) entry which is preliminary data.</text>
</comment>
<organism evidence="1 2">
    <name type="scientific">Vagococcus fessus</name>
    <dbReference type="NCBI Taxonomy" id="120370"/>
    <lineage>
        <taxon>Bacteria</taxon>
        <taxon>Bacillati</taxon>
        <taxon>Bacillota</taxon>
        <taxon>Bacilli</taxon>
        <taxon>Lactobacillales</taxon>
        <taxon>Enterococcaceae</taxon>
        <taxon>Vagococcus</taxon>
    </lineage>
</organism>
<name>A0A430A6B9_9ENTE</name>
<proteinExistence type="predicted"/>
<evidence type="ECO:0000313" key="1">
    <source>
        <dbReference type="EMBL" id="RSU02432.1"/>
    </source>
</evidence>